<dbReference type="InterPro" id="IPR011990">
    <property type="entry name" value="TPR-like_helical_dom_sf"/>
</dbReference>
<name>A0A563E9U4_9MICO</name>
<accession>A0A563E9U4</accession>
<protein>
    <submittedName>
        <fullName evidence="2">CHAT domain-containing protein</fullName>
    </submittedName>
</protein>
<sequence>MLSAVELHQRGLEASNAGRHATARKAFQQALSRAENNETRARIELSLAYTEAELGTIDDGLARCGRALDLPDVPDLVRGLIWSQLGLLHMRAGDGATALADLERAAPLIDPEAHRALGNLYLTLGNIHLQRSAPDAAIASFEASSEHYVAVHLTHQSDKALHNLGYAYLLAGDVVRAIQLMDQARPTFQELGPVYEAVGSQDRAEALVAAGMPHDAADALRAAASAFARRRMRKRQAEALLVLARLLLREDPREARRVARQAMRLFTGNGSQVWAVRARAVALEAEVLTGRRRTALSQESAEVAALLREQGLVHDATALELQSVRLAIRAGDPEAALERLARIEESEDAPLSNRILASQVRAESARAAGDVEAALDSARHGLTELHAWQSAFGSLDLQSSLVGHGRDLAMHGLRTAVQDGTPQVVFEWAERARALATRVAPVRPTVGSQHAEQLRRLRKLTLELDKAATTGQPAPSLASETRELRRKIREEAWHDEGSGVITEPASLAQLQARLEDRDGVLLAHVVMDGRMHALVVTRTDARVLDLGRFDDVRHLLRGLQADLDVSAAHLPEQLRAVVIGSLDHRLSAMADRLIAPVADLLKDRPIVLVPSGSLAGVPWTLLRGLQGTPVTLPRSATLWLEHADTATRPRHAALVSGPLVARAEEEVVRSAAAWQDATVLTGSEASTERVAGVAARADVLHVAAHGRHSADNPLFSGLELHDGLWFGYDIDRLGHVPDIVLLSACEVGRSAVRWGEEAIGMPAAWLHAGSRVVIASPASVDDDVACEVLSSTHQLLARGVLPSDALAEATTRIGMQVPSTFMCFGAGW</sequence>
<dbReference type="SMART" id="SM00028">
    <property type="entry name" value="TPR"/>
    <property type="match status" value="4"/>
</dbReference>
<comment type="caution">
    <text evidence="2">The sequence shown here is derived from an EMBL/GenBank/DDBJ whole genome shotgun (WGS) entry which is preliminary data.</text>
</comment>
<dbReference type="InterPro" id="IPR024983">
    <property type="entry name" value="CHAT_dom"/>
</dbReference>
<gene>
    <name evidence="2" type="ORF">FGL98_00875</name>
</gene>
<reference evidence="2 3" key="1">
    <citation type="submission" date="2019-05" db="EMBL/GenBank/DDBJ databases">
        <authorList>
            <person name="Lee S.D."/>
        </authorList>
    </citation>
    <scope>NUCLEOTIDE SEQUENCE [LARGE SCALE GENOMIC DNA]</scope>
    <source>
        <strain evidence="2 3">C5-26</strain>
    </source>
</reference>
<dbReference type="RefSeq" id="WP_146314763.1">
    <property type="nucleotide sequence ID" value="NZ_VCQV01000001.1"/>
</dbReference>
<evidence type="ECO:0000259" key="1">
    <source>
        <dbReference type="Pfam" id="PF12770"/>
    </source>
</evidence>
<dbReference type="Proteomes" id="UP000320244">
    <property type="component" value="Unassembled WGS sequence"/>
</dbReference>
<organism evidence="2 3">
    <name type="scientific">Leekyejoonella antrihumi</name>
    <dbReference type="NCBI Taxonomy" id="1660198"/>
    <lineage>
        <taxon>Bacteria</taxon>
        <taxon>Bacillati</taxon>
        <taxon>Actinomycetota</taxon>
        <taxon>Actinomycetes</taxon>
        <taxon>Micrococcales</taxon>
        <taxon>Dermacoccaceae</taxon>
        <taxon>Leekyejoonella</taxon>
    </lineage>
</organism>
<reference evidence="2 3" key="2">
    <citation type="submission" date="2019-08" db="EMBL/GenBank/DDBJ databases">
        <title>Jejuicoccus antrihumi gen. nov., sp. nov., a new member of the family Dermacoccaceae isolated from a cave.</title>
        <authorList>
            <person name="Schumann P."/>
            <person name="Kim I.S."/>
        </authorList>
    </citation>
    <scope>NUCLEOTIDE SEQUENCE [LARGE SCALE GENOMIC DNA]</scope>
    <source>
        <strain evidence="2 3">C5-26</strain>
    </source>
</reference>
<evidence type="ECO:0000313" key="3">
    <source>
        <dbReference type="Proteomes" id="UP000320244"/>
    </source>
</evidence>
<dbReference type="OrthoDB" id="9761935at2"/>
<dbReference type="EMBL" id="VCQV01000001">
    <property type="protein sequence ID" value="TWP38981.1"/>
    <property type="molecule type" value="Genomic_DNA"/>
</dbReference>
<dbReference type="Pfam" id="PF12770">
    <property type="entry name" value="CHAT"/>
    <property type="match status" value="1"/>
</dbReference>
<keyword evidence="3" id="KW-1185">Reference proteome</keyword>
<proteinExistence type="predicted"/>
<dbReference type="InterPro" id="IPR019734">
    <property type="entry name" value="TPR_rpt"/>
</dbReference>
<dbReference type="SUPFAM" id="SSF48452">
    <property type="entry name" value="TPR-like"/>
    <property type="match status" value="1"/>
</dbReference>
<evidence type="ECO:0000313" key="2">
    <source>
        <dbReference type="EMBL" id="TWP38981.1"/>
    </source>
</evidence>
<dbReference type="AlphaFoldDB" id="A0A563E9U4"/>
<dbReference type="Gene3D" id="1.25.40.10">
    <property type="entry name" value="Tetratricopeptide repeat domain"/>
    <property type="match status" value="2"/>
</dbReference>
<feature type="domain" description="CHAT" evidence="1">
    <location>
        <begin position="586"/>
        <end position="813"/>
    </location>
</feature>